<dbReference type="Proteomes" id="UP000178721">
    <property type="component" value="Unassembled WGS sequence"/>
</dbReference>
<comment type="caution">
    <text evidence="2">The sequence shown here is derived from an EMBL/GenBank/DDBJ whole genome shotgun (WGS) entry which is preliminary data.</text>
</comment>
<dbReference type="EMBL" id="MHMA01000031">
    <property type="protein sequence ID" value="OGZ19898.1"/>
    <property type="molecule type" value="Genomic_DNA"/>
</dbReference>
<dbReference type="AlphaFoldDB" id="A0A1G2E460"/>
<protein>
    <recommendedName>
        <fullName evidence="1">DUF6922 domain-containing protein</fullName>
    </recommendedName>
</protein>
<name>A0A1G2E460_9BACT</name>
<evidence type="ECO:0000313" key="3">
    <source>
        <dbReference type="Proteomes" id="UP000178721"/>
    </source>
</evidence>
<accession>A0A1G2E460</accession>
<evidence type="ECO:0000313" key="2">
    <source>
        <dbReference type="EMBL" id="OGZ19898.1"/>
    </source>
</evidence>
<dbReference type="Pfam" id="PF21956">
    <property type="entry name" value="DUF6922"/>
    <property type="match status" value="1"/>
</dbReference>
<evidence type="ECO:0000259" key="1">
    <source>
        <dbReference type="Pfam" id="PF21956"/>
    </source>
</evidence>
<proteinExistence type="predicted"/>
<sequence>MNNLPLFLKKYFWDVDFLKLNRNSHSQFIIERVLEYGDERAVKWLFKYFKKSELKEALEKKRNISPLSANYWGLILDVPKNKILCLRNQSQNKLQKTWLY</sequence>
<gene>
    <name evidence="2" type="ORF">A2654_00775</name>
</gene>
<organism evidence="2 3">
    <name type="scientific">Candidatus Nealsonbacteria bacterium RIFCSPHIGHO2_01_FULL_43_31</name>
    <dbReference type="NCBI Taxonomy" id="1801665"/>
    <lineage>
        <taxon>Bacteria</taxon>
        <taxon>Candidatus Nealsoniibacteriota</taxon>
    </lineage>
</organism>
<reference evidence="2 3" key="1">
    <citation type="journal article" date="2016" name="Nat. Commun.">
        <title>Thousands of microbial genomes shed light on interconnected biogeochemical processes in an aquifer system.</title>
        <authorList>
            <person name="Anantharaman K."/>
            <person name="Brown C.T."/>
            <person name="Hug L.A."/>
            <person name="Sharon I."/>
            <person name="Castelle C.J."/>
            <person name="Probst A.J."/>
            <person name="Thomas B.C."/>
            <person name="Singh A."/>
            <person name="Wilkins M.J."/>
            <person name="Karaoz U."/>
            <person name="Brodie E.L."/>
            <person name="Williams K.H."/>
            <person name="Hubbard S.S."/>
            <person name="Banfield J.F."/>
        </authorList>
    </citation>
    <scope>NUCLEOTIDE SEQUENCE [LARGE SCALE GENOMIC DNA]</scope>
</reference>
<dbReference type="InterPro" id="IPR053830">
    <property type="entry name" value="DUF6922"/>
</dbReference>
<feature type="domain" description="DUF6922" evidence="1">
    <location>
        <begin position="7"/>
        <end position="58"/>
    </location>
</feature>